<dbReference type="AlphaFoldDB" id="A0A2P9ADS3"/>
<dbReference type="InterPro" id="IPR000524">
    <property type="entry name" value="Tscrpt_reg_HTH_GntR"/>
</dbReference>
<evidence type="ECO:0000256" key="1">
    <source>
        <dbReference type="ARBA" id="ARBA00023015"/>
    </source>
</evidence>
<evidence type="ECO:0000256" key="2">
    <source>
        <dbReference type="ARBA" id="ARBA00023125"/>
    </source>
</evidence>
<dbReference type="RefSeq" id="WP_123146817.1">
    <property type="nucleotide sequence ID" value="NZ_FUIG01000013.1"/>
</dbReference>
<dbReference type="Proteomes" id="UP000245698">
    <property type="component" value="Unassembled WGS sequence"/>
</dbReference>
<dbReference type="CDD" id="cd07377">
    <property type="entry name" value="WHTH_GntR"/>
    <property type="match status" value="1"/>
</dbReference>
<feature type="domain" description="HTH gntR-type" evidence="4">
    <location>
        <begin position="23"/>
        <end position="90"/>
    </location>
</feature>
<evidence type="ECO:0000256" key="3">
    <source>
        <dbReference type="ARBA" id="ARBA00023163"/>
    </source>
</evidence>
<keyword evidence="3" id="KW-0804">Transcription</keyword>
<dbReference type="Pfam" id="PF00392">
    <property type="entry name" value="GntR"/>
    <property type="match status" value="1"/>
</dbReference>
<dbReference type="GO" id="GO:0003677">
    <property type="term" value="F:DNA binding"/>
    <property type="evidence" value="ECO:0007669"/>
    <property type="project" value="UniProtKB-KW"/>
</dbReference>
<gene>
    <name evidence="5" type="ORF">BQ8482_111219</name>
</gene>
<dbReference type="GO" id="GO:0003700">
    <property type="term" value="F:DNA-binding transcription factor activity"/>
    <property type="evidence" value="ECO:0007669"/>
    <property type="project" value="InterPro"/>
</dbReference>
<dbReference type="Gene3D" id="1.20.120.530">
    <property type="entry name" value="GntR ligand-binding domain-like"/>
    <property type="match status" value="1"/>
</dbReference>
<organism evidence="5 6">
    <name type="scientific">Mesorhizobium delmotii</name>
    <dbReference type="NCBI Taxonomy" id="1631247"/>
    <lineage>
        <taxon>Bacteria</taxon>
        <taxon>Pseudomonadati</taxon>
        <taxon>Pseudomonadota</taxon>
        <taxon>Alphaproteobacteria</taxon>
        <taxon>Hyphomicrobiales</taxon>
        <taxon>Phyllobacteriaceae</taxon>
        <taxon>Mesorhizobium</taxon>
    </lineage>
</organism>
<dbReference type="PROSITE" id="PS50949">
    <property type="entry name" value="HTH_GNTR"/>
    <property type="match status" value="1"/>
</dbReference>
<keyword evidence="1" id="KW-0805">Transcription regulation</keyword>
<dbReference type="Gene3D" id="1.10.10.10">
    <property type="entry name" value="Winged helix-like DNA-binding domain superfamily/Winged helix DNA-binding domain"/>
    <property type="match status" value="1"/>
</dbReference>
<evidence type="ECO:0000313" key="5">
    <source>
        <dbReference type="EMBL" id="SJM29289.1"/>
    </source>
</evidence>
<keyword evidence="6" id="KW-1185">Reference proteome</keyword>
<dbReference type="SUPFAM" id="SSF48008">
    <property type="entry name" value="GntR ligand-binding domain-like"/>
    <property type="match status" value="1"/>
</dbReference>
<dbReference type="InterPro" id="IPR036388">
    <property type="entry name" value="WH-like_DNA-bd_sf"/>
</dbReference>
<dbReference type="InterPro" id="IPR008920">
    <property type="entry name" value="TF_FadR/GntR_C"/>
</dbReference>
<accession>A0A2P9ADS3</accession>
<name>A0A2P9ADS3_9HYPH</name>
<dbReference type="SMART" id="SM00345">
    <property type="entry name" value="HTH_GNTR"/>
    <property type="match status" value="1"/>
</dbReference>
<dbReference type="PRINTS" id="PR00035">
    <property type="entry name" value="HTHGNTR"/>
</dbReference>
<sequence>MTLETDATHLAATAAPPRPLSARERFERIYRILRDRICLLDYAPGSHLSEEELAQEFQISRTPVRRVLARLESEGLVQSVHGVGTIVTDVDIEELQQVYHLRLELALLVGKLSPIPRTADDLDRIRALIARCDSDVLNPDQRAFLRLNMDFFYELTAMTGNQPLREISERLYFQVARVVLKMMPQLGLVEEFTAFRREMEEVLAAAEIGDWESIGHIRRAHISMSFRRMMRHAGEASMSGGTL</sequence>
<dbReference type="SUPFAM" id="SSF46785">
    <property type="entry name" value="Winged helix' DNA-binding domain"/>
    <property type="match status" value="1"/>
</dbReference>
<dbReference type="InterPro" id="IPR036390">
    <property type="entry name" value="WH_DNA-bd_sf"/>
</dbReference>
<evidence type="ECO:0000259" key="4">
    <source>
        <dbReference type="PROSITE" id="PS50949"/>
    </source>
</evidence>
<dbReference type="PANTHER" id="PTHR43537:SF5">
    <property type="entry name" value="UXU OPERON TRANSCRIPTIONAL REGULATOR"/>
    <property type="match status" value="1"/>
</dbReference>
<keyword evidence="2" id="KW-0238">DNA-binding</keyword>
<dbReference type="PANTHER" id="PTHR43537">
    <property type="entry name" value="TRANSCRIPTIONAL REGULATOR, GNTR FAMILY"/>
    <property type="match status" value="1"/>
</dbReference>
<dbReference type="Pfam" id="PF07729">
    <property type="entry name" value="FCD"/>
    <property type="match status" value="1"/>
</dbReference>
<proteinExistence type="predicted"/>
<reference evidence="6" key="1">
    <citation type="submission" date="2016-12" db="EMBL/GenBank/DDBJ databases">
        <authorList>
            <person name="Brunel B."/>
        </authorList>
    </citation>
    <scope>NUCLEOTIDE SEQUENCE [LARGE SCALE GENOMIC DNA]</scope>
</reference>
<evidence type="ECO:0000313" key="6">
    <source>
        <dbReference type="Proteomes" id="UP000245698"/>
    </source>
</evidence>
<dbReference type="EMBL" id="FUIG01000013">
    <property type="protein sequence ID" value="SJM29289.1"/>
    <property type="molecule type" value="Genomic_DNA"/>
</dbReference>
<dbReference type="InterPro" id="IPR011711">
    <property type="entry name" value="GntR_C"/>
</dbReference>
<dbReference type="SMART" id="SM00895">
    <property type="entry name" value="FCD"/>
    <property type="match status" value="1"/>
</dbReference>
<protein>
    <submittedName>
        <fullName evidence="5">Transcriptional regulator, GntR family</fullName>
    </submittedName>
</protein>